<evidence type="ECO:0000256" key="5">
    <source>
        <dbReference type="SAM" id="Phobius"/>
    </source>
</evidence>
<evidence type="ECO:0000256" key="4">
    <source>
        <dbReference type="ARBA" id="ARBA00023136"/>
    </source>
</evidence>
<dbReference type="PANTHER" id="PTHR10846">
    <property type="entry name" value="SODIUM/POTASSIUM/CALCIUM EXCHANGER"/>
    <property type="match status" value="1"/>
</dbReference>
<evidence type="ECO:0000313" key="7">
    <source>
        <dbReference type="EMBL" id="SKB50272.1"/>
    </source>
</evidence>
<dbReference type="AlphaFoldDB" id="A0A1T5BSD6"/>
<feature type="transmembrane region" description="Helical" evidence="5">
    <location>
        <begin position="175"/>
        <end position="193"/>
    </location>
</feature>
<keyword evidence="2 5" id="KW-0812">Transmembrane</keyword>
<dbReference type="RefSeq" id="WP_079589666.1">
    <property type="nucleotide sequence ID" value="NZ_DAMCMJ010000003.1"/>
</dbReference>
<dbReference type="EMBL" id="FUYN01000003">
    <property type="protein sequence ID" value="SKB50272.1"/>
    <property type="molecule type" value="Genomic_DNA"/>
</dbReference>
<evidence type="ECO:0000313" key="8">
    <source>
        <dbReference type="Proteomes" id="UP000243406"/>
    </source>
</evidence>
<feature type="domain" description="Sodium/calcium exchanger membrane region" evidence="6">
    <location>
        <begin position="174"/>
        <end position="314"/>
    </location>
</feature>
<dbReference type="InterPro" id="IPR004481">
    <property type="entry name" value="K/Na/Ca-exchanger"/>
</dbReference>
<accession>A0A1T5BSD6</accession>
<sequence>MSYVLLVIGFIILIKGADFFVDGASSIAKIAKMPTLLIGLTIVAFGTSAPEAAVSINAALKGSNDIAIGNIIGSNIFNLLVAVGLSAMIRPIKVQKTTIIKEYPLSIYSVALLIILSLDNLFAGNDANLLTRGDGLILLLGFGVFMFYLIEMAVLSKEADDEVEEIVKLPLSKSIIFSILGLVGIVFGGDMVVKSATDIALHVGMSETLVGLTIVAVGTSLPELVTSVTAARKGESDIAIGNIIGSGLFNIFFVLGVSATIHPIAVSSKLIFDFIILAIVTVISHVFAYSKKEVDKKEGFALTAMYIAYMVYIIIRN</sequence>
<dbReference type="InterPro" id="IPR004837">
    <property type="entry name" value="NaCa_Exmemb"/>
</dbReference>
<feature type="transmembrane region" description="Helical" evidence="5">
    <location>
        <begin position="105"/>
        <end position="123"/>
    </location>
</feature>
<feature type="transmembrane region" description="Helical" evidence="5">
    <location>
        <begin position="299"/>
        <end position="315"/>
    </location>
</feature>
<proteinExistence type="predicted"/>
<protein>
    <submittedName>
        <fullName evidence="7">Cation:H+ antiporter</fullName>
    </submittedName>
</protein>
<feature type="transmembrane region" description="Helical" evidence="5">
    <location>
        <begin position="270"/>
        <end position="287"/>
    </location>
</feature>
<feature type="domain" description="Sodium/calcium exchanger membrane region" evidence="6">
    <location>
        <begin position="2"/>
        <end position="150"/>
    </location>
</feature>
<dbReference type="NCBIfam" id="TIGR00367">
    <property type="entry name" value="calcium/sodium antiporter"/>
    <property type="match status" value="1"/>
</dbReference>
<name>A0A1T5BSD6_9FIRM</name>
<evidence type="ECO:0000259" key="6">
    <source>
        <dbReference type="Pfam" id="PF01699"/>
    </source>
</evidence>
<dbReference type="Gene3D" id="1.20.1420.30">
    <property type="entry name" value="NCX, central ion-binding region"/>
    <property type="match status" value="1"/>
</dbReference>
<dbReference type="GO" id="GO:0005886">
    <property type="term" value="C:plasma membrane"/>
    <property type="evidence" value="ECO:0007669"/>
    <property type="project" value="TreeGrafter"/>
</dbReference>
<dbReference type="GO" id="GO:0006874">
    <property type="term" value="P:intracellular calcium ion homeostasis"/>
    <property type="evidence" value="ECO:0007669"/>
    <property type="project" value="TreeGrafter"/>
</dbReference>
<dbReference type="PANTHER" id="PTHR10846:SF8">
    <property type="entry name" value="INNER MEMBRANE PROTEIN YRBG"/>
    <property type="match status" value="1"/>
</dbReference>
<reference evidence="8" key="1">
    <citation type="submission" date="2017-02" db="EMBL/GenBank/DDBJ databases">
        <authorList>
            <person name="Varghese N."/>
            <person name="Submissions S."/>
        </authorList>
    </citation>
    <scope>NUCLEOTIDE SEQUENCE [LARGE SCALE GENOMIC DNA]</scope>
    <source>
        <strain evidence="8">ATCC 35199</strain>
    </source>
</reference>
<feature type="transmembrane region" description="Helical" evidence="5">
    <location>
        <begin position="200"/>
        <end position="218"/>
    </location>
</feature>
<gene>
    <name evidence="7" type="ORF">SAMN02745120_1846</name>
</gene>
<feature type="transmembrane region" description="Helical" evidence="5">
    <location>
        <begin position="66"/>
        <end position="85"/>
    </location>
</feature>
<dbReference type="GO" id="GO:0008273">
    <property type="term" value="F:calcium, potassium:sodium antiporter activity"/>
    <property type="evidence" value="ECO:0007669"/>
    <property type="project" value="TreeGrafter"/>
</dbReference>
<dbReference type="Pfam" id="PF01699">
    <property type="entry name" value="Na_Ca_ex"/>
    <property type="match status" value="2"/>
</dbReference>
<evidence type="ECO:0000256" key="1">
    <source>
        <dbReference type="ARBA" id="ARBA00004141"/>
    </source>
</evidence>
<keyword evidence="3 5" id="KW-1133">Transmembrane helix</keyword>
<keyword evidence="4 5" id="KW-0472">Membrane</keyword>
<dbReference type="InterPro" id="IPR044880">
    <property type="entry name" value="NCX_ion-bd_dom_sf"/>
</dbReference>
<feature type="transmembrane region" description="Helical" evidence="5">
    <location>
        <begin position="36"/>
        <end position="54"/>
    </location>
</feature>
<dbReference type="OrthoDB" id="9794225at2"/>
<comment type="subcellular location">
    <subcellularLocation>
        <location evidence="1">Membrane</location>
        <topology evidence="1">Multi-pass membrane protein</topology>
    </subcellularLocation>
</comment>
<organism evidence="7 8">
    <name type="scientific">Acetoanaerobium noterae</name>
    <dbReference type="NCBI Taxonomy" id="745369"/>
    <lineage>
        <taxon>Bacteria</taxon>
        <taxon>Bacillati</taxon>
        <taxon>Bacillota</taxon>
        <taxon>Clostridia</taxon>
        <taxon>Peptostreptococcales</taxon>
        <taxon>Filifactoraceae</taxon>
        <taxon>Acetoanaerobium</taxon>
    </lineage>
</organism>
<feature type="transmembrane region" description="Helical" evidence="5">
    <location>
        <begin position="135"/>
        <end position="155"/>
    </location>
</feature>
<keyword evidence="8" id="KW-1185">Reference proteome</keyword>
<evidence type="ECO:0000256" key="3">
    <source>
        <dbReference type="ARBA" id="ARBA00022989"/>
    </source>
</evidence>
<feature type="transmembrane region" description="Helical" evidence="5">
    <location>
        <begin position="238"/>
        <end position="258"/>
    </location>
</feature>
<dbReference type="GO" id="GO:0005262">
    <property type="term" value="F:calcium channel activity"/>
    <property type="evidence" value="ECO:0007669"/>
    <property type="project" value="TreeGrafter"/>
</dbReference>
<evidence type="ECO:0000256" key="2">
    <source>
        <dbReference type="ARBA" id="ARBA00022692"/>
    </source>
</evidence>
<dbReference type="Proteomes" id="UP000243406">
    <property type="component" value="Unassembled WGS sequence"/>
</dbReference>